<sequence length="286" mass="32019">MLDQLHKTPTRVSLFSLLINSEGHHNLLLKVLNDAHVAQDIMPKNFEGIINNITASRHLSFSEDEVPTKGKCHNQPLHIAVKCGNYMIVKVLIDNGSSLNVMPKTTLDKLYSTGSTLKTSLVVVWDFDGSKREVMGKITLPIRIGPTTFNITFKVMDIQLVYSCLFGRPWIHAARAVPSSLHQKVKFIVDQQLINVMREKELMISTPLLVEYIEGDDIEAEEGGSKPSRVLIMVAKVLINNDFQLGKGLGKELDGIAKPVALQENLGRLRLNYTRTTKERRPGQRA</sequence>
<evidence type="ECO:0000313" key="2">
    <source>
        <dbReference type="EMBL" id="RDX82943.1"/>
    </source>
</evidence>
<feature type="non-terminal residue" evidence="2">
    <location>
        <position position="1"/>
    </location>
</feature>
<keyword evidence="3" id="KW-1185">Reference proteome</keyword>
<feature type="repeat" description="ANK" evidence="1">
    <location>
        <begin position="72"/>
        <end position="104"/>
    </location>
</feature>
<reference evidence="2" key="1">
    <citation type="submission" date="2018-05" db="EMBL/GenBank/DDBJ databases">
        <title>Draft genome of Mucuna pruriens seed.</title>
        <authorList>
            <person name="Nnadi N.E."/>
            <person name="Vos R."/>
            <person name="Hasami M.H."/>
            <person name="Devisetty U.K."/>
            <person name="Aguiy J.C."/>
        </authorList>
    </citation>
    <scope>NUCLEOTIDE SEQUENCE [LARGE SCALE GENOMIC DNA]</scope>
    <source>
        <strain evidence="2">JCA_2017</strain>
    </source>
</reference>
<dbReference type="PANTHER" id="PTHR32108">
    <property type="entry name" value="DNA-DIRECTED RNA POLYMERASE SUBUNIT ALPHA"/>
    <property type="match status" value="1"/>
</dbReference>
<protein>
    <submittedName>
        <fullName evidence="2">Uncharacterized protein</fullName>
    </submittedName>
</protein>
<evidence type="ECO:0000313" key="3">
    <source>
        <dbReference type="Proteomes" id="UP000257109"/>
    </source>
</evidence>
<dbReference type="Proteomes" id="UP000257109">
    <property type="component" value="Unassembled WGS sequence"/>
</dbReference>
<dbReference type="Gene3D" id="2.40.70.10">
    <property type="entry name" value="Acid Proteases"/>
    <property type="match status" value="1"/>
</dbReference>
<proteinExistence type="predicted"/>
<organism evidence="2 3">
    <name type="scientific">Mucuna pruriens</name>
    <name type="common">Velvet bean</name>
    <name type="synonym">Dolichos pruriens</name>
    <dbReference type="NCBI Taxonomy" id="157652"/>
    <lineage>
        <taxon>Eukaryota</taxon>
        <taxon>Viridiplantae</taxon>
        <taxon>Streptophyta</taxon>
        <taxon>Embryophyta</taxon>
        <taxon>Tracheophyta</taxon>
        <taxon>Spermatophyta</taxon>
        <taxon>Magnoliopsida</taxon>
        <taxon>eudicotyledons</taxon>
        <taxon>Gunneridae</taxon>
        <taxon>Pentapetalae</taxon>
        <taxon>rosids</taxon>
        <taxon>fabids</taxon>
        <taxon>Fabales</taxon>
        <taxon>Fabaceae</taxon>
        <taxon>Papilionoideae</taxon>
        <taxon>50 kb inversion clade</taxon>
        <taxon>NPAAA clade</taxon>
        <taxon>indigoferoid/millettioid clade</taxon>
        <taxon>Phaseoleae</taxon>
        <taxon>Mucuna</taxon>
    </lineage>
</organism>
<dbReference type="CDD" id="cd00303">
    <property type="entry name" value="retropepsin_like"/>
    <property type="match status" value="1"/>
</dbReference>
<gene>
    <name evidence="2" type="ORF">CR513_36187</name>
</gene>
<accession>A0A371FY26</accession>
<dbReference type="OrthoDB" id="1736143at2759"/>
<comment type="caution">
    <text evidence="2">The sequence shown here is derived from an EMBL/GenBank/DDBJ whole genome shotgun (WGS) entry which is preliminary data.</text>
</comment>
<dbReference type="PROSITE" id="PS50297">
    <property type="entry name" value="ANK_REP_REGION"/>
    <property type="match status" value="1"/>
</dbReference>
<dbReference type="InterPro" id="IPR002110">
    <property type="entry name" value="Ankyrin_rpt"/>
</dbReference>
<keyword evidence="1" id="KW-0040">ANK repeat</keyword>
<dbReference type="InterPro" id="IPR021109">
    <property type="entry name" value="Peptidase_aspartic_dom_sf"/>
</dbReference>
<dbReference type="PANTHER" id="PTHR32108:SF9">
    <property type="entry name" value="REVERSE TRANSCRIPTASE RNASE H-LIKE DOMAIN-CONTAINING PROTEIN"/>
    <property type="match status" value="1"/>
</dbReference>
<dbReference type="SMART" id="SM00248">
    <property type="entry name" value="ANK"/>
    <property type="match status" value="1"/>
</dbReference>
<dbReference type="EMBL" id="QJKJ01007504">
    <property type="protein sequence ID" value="RDX82943.1"/>
    <property type="molecule type" value="Genomic_DNA"/>
</dbReference>
<dbReference type="SUPFAM" id="SSF50630">
    <property type="entry name" value="Acid proteases"/>
    <property type="match status" value="1"/>
</dbReference>
<name>A0A371FY26_MUCPR</name>
<dbReference type="Pfam" id="PF00023">
    <property type="entry name" value="Ank"/>
    <property type="match status" value="1"/>
</dbReference>
<dbReference type="PROSITE" id="PS50088">
    <property type="entry name" value="ANK_REPEAT"/>
    <property type="match status" value="1"/>
</dbReference>
<evidence type="ECO:0000256" key="1">
    <source>
        <dbReference type="PROSITE-ProRule" id="PRU00023"/>
    </source>
</evidence>
<dbReference type="AlphaFoldDB" id="A0A371FY26"/>